<dbReference type="SUPFAM" id="SSF74650">
    <property type="entry name" value="Galactose mutarotase-like"/>
    <property type="match status" value="1"/>
</dbReference>
<dbReference type="GO" id="GO:0005975">
    <property type="term" value="P:carbohydrate metabolic process"/>
    <property type="evidence" value="ECO:0007669"/>
    <property type="project" value="InterPro"/>
</dbReference>
<dbReference type="AlphaFoldDB" id="A0A5C1Q726"/>
<dbReference type="SUPFAM" id="SSF48208">
    <property type="entry name" value="Six-hairpin glycosidases"/>
    <property type="match status" value="1"/>
</dbReference>
<evidence type="ECO:0000313" key="6">
    <source>
        <dbReference type="Proteomes" id="UP000323824"/>
    </source>
</evidence>
<dbReference type="Pfam" id="PF17167">
    <property type="entry name" value="Glyco_hydro_94"/>
    <property type="match status" value="2"/>
</dbReference>
<evidence type="ECO:0000256" key="1">
    <source>
        <dbReference type="ARBA" id="ARBA00022676"/>
    </source>
</evidence>
<feature type="domain" description="Glycosyl hydrolase 94 catalytic" evidence="4">
    <location>
        <begin position="610"/>
        <end position="774"/>
    </location>
</feature>
<dbReference type="PANTHER" id="PTHR37469:SF2">
    <property type="entry name" value="CELLOBIONIC ACID PHOSPHORYLASE"/>
    <property type="match status" value="1"/>
</dbReference>
<name>A0A5C1Q726_9SPIO</name>
<dbReference type="GO" id="GO:0030246">
    <property type="term" value="F:carbohydrate binding"/>
    <property type="evidence" value="ECO:0007669"/>
    <property type="project" value="InterPro"/>
</dbReference>
<dbReference type="InterPro" id="IPR052047">
    <property type="entry name" value="GH94_Enzymes"/>
</dbReference>
<dbReference type="OrthoDB" id="9769991at2"/>
<feature type="domain" description="Glycosyl hydrolase 94 catalytic" evidence="4">
    <location>
        <begin position="349"/>
        <end position="575"/>
    </location>
</feature>
<dbReference type="PANTHER" id="PTHR37469">
    <property type="entry name" value="CELLOBIONIC ACID PHOSPHORYLASE-RELATED"/>
    <property type="match status" value="1"/>
</dbReference>
<dbReference type="InterPro" id="IPR010383">
    <property type="entry name" value="Glyco_hydrolase_94_b-supersand"/>
</dbReference>
<dbReference type="InterPro" id="IPR037018">
    <property type="entry name" value="GH65_N"/>
</dbReference>
<proteinExistence type="predicted"/>
<dbReference type="RefSeq" id="WP_149566418.1">
    <property type="nucleotide sequence ID" value="NZ_CP035807.1"/>
</dbReference>
<evidence type="ECO:0008006" key="7">
    <source>
        <dbReference type="Google" id="ProtNLM"/>
    </source>
</evidence>
<dbReference type="Pfam" id="PF06165">
    <property type="entry name" value="GH94_b-supersand"/>
    <property type="match status" value="1"/>
</dbReference>
<dbReference type="Gene3D" id="2.70.98.40">
    <property type="entry name" value="Glycoside hydrolase, family 65, N-terminal domain"/>
    <property type="match status" value="1"/>
</dbReference>
<feature type="domain" description="Glycosyl hydrolase 94 supersandwich" evidence="3">
    <location>
        <begin position="17"/>
        <end position="300"/>
    </location>
</feature>
<evidence type="ECO:0000313" key="5">
    <source>
        <dbReference type="EMBL" id="QEN03158.1"/>
    </source>
</evidence>
<dbReference type="KEGG" id="sper:EW093_00050"/>
<evidence type="ECO:0000259" key="3">
    <source>
        <dbReference type="Pfam" id="PF06165"/>
    </source>
</evidence>
<organism evidence="5 6">
    <name type="scientific">Thiospirochaeta perfilievii</name>
    <dbReference type="NCBI Taxonomy" id="252967"/>
    <lineage>
        <taxon>Bacteria</taxon>
        <taxon>Pseudomonadati</taxon>
        <taxon>Spirochaetota</taxon>
        <taxon>Spirochaetia</taxon>
        <taxon>Spirochaetales</taxon>
        <taxon>Spirochaetaceae</taxon>
        <taxon>Thiospirochaeta</taxon>
    </lineage>
</organism>
<dbReference type="InterPro" id="IPR008928">
    <property type="entry name" value="6-hairpin_glycosidase_sf"/>
</dbReference>
<dbReference type="Gene3D" id="1.50.10.10">
    <property type="match status" value="1"/>
</dbReference>
<protein>
    <recommendedName>
        <fullName evidence="7">Cellobiose phosphorylase</fullName>
    </recommendedName>
</protein>
<reference evidence="5 6" key="1">
    <citation type="submission" date="2019-02" db="EMBL/GenBank/DDBJ databases">
        <authorList>
            <person name="Fomenkov A."/>
            <person name="Dubinina G."/>
            <person name="Grabovich M."/>
            <person name="Vincze T."/>
            <person name="Roberts R.J."/>
        </authorList>
    </citation>
    <scope>NUCLEOTIDE SEQUENCE [LARGE SCALE GENOMIC DNA]</scope>
    <source>
        <strain evidence="5 6">P</strain>
    </source>
</reference>
<evidence type="ECO:0000259" key="4">
    <source>
        <dbReference type="Pfam" id="PF17167"/>
    </source>
</evidence>
<reference evidence="5 6" key="2">
    <citation type="submission" date="2019-09" db="EMBL/GenBank/DDBJ databases">
        <title>Complete Genome Sequence and Methylome Analysis of free living Spirochaetas.</title>
        <authorList>
            <person name="Leshcheva N."/>
            <person name="Mikheeva N."/>
        </authorList>
    </citation>
    <scope>NUCLEOTIDE SEQUENCE [LARGE SCALE GENOMIC DNA]</scope>
    <source>
        <strain evidence="5 6">P</strain>
    </source>
</reference>
<keyword evidence="1" id="KW-0328">Glycosyltransferase</keyword>
<dbReference type="InterPro" id="IPR011013">
    <property type="entry name" value="Gal_mutarotase_sf_dom"/>
</dbReference>
<dbReference type="InterPro" id="IPR012341">
    <property type="entry name" value="6hp_glycosidase-like_sf"/>
</dbReference>
<dbReference type="GO" id="GO:0016757">
    <property type="term" value="F:glycosyltransferase activity"/>
    <property type="evidence" value="ECO:0007669"/>
    <property type="project" value="UniProtKB-KW"/>
</dbReference>
<keyword evidence="2" id="KW-0808">Transferase</keyword>
<keyword evidence="6" id="KW-1185">Reference proteome</keyword>
<accession>A0A5C1Q726</accession>
<evidence type="ECO:0000256" key="2">
    <source>
        <dbReference type="ARBA" id="ARBA00022679"/>
    </source>
</evidence>
<dbReference type="InterPro" id="IPR033432">
    <property type="entry name" value="GH94_catalytic"/>
</dbReference>
<sequence length="852" mass="97403">MKTVRKNGDFEFNEYDEVVIKEDINNKTREPWLMLLARREQKPTDALCWGLTNNGTAFARIGTQEGDIVNGFVHEDPYKTRMLGPYTYFFEETGSYFTNTWYPTLNREQELITTYGFGYVKYSTKYNDISVNTTCFVPDDFDAMVQIIKVKNNSDRDKKLSMFSVNPINIGDAREIQFSGFNTLMMGGAIVDKDVNGTVWRYGYGREFESDGEKINYMFGKVVVHTSSLKNNQCATRYDEFVGHHSNTMANPQAVVDNWELPNRDAHELCSALSTLKNELTLNAGEEREIVLVTLCSSTEDYYLNKKRDLKNYLNDILQPTNAWAKFNQVKEGWSKKIAMLQIDVHGLDQELKPSYKWLQYQCEMVALLNRMKSRFHSGFEYGYGFRDILQDLLALLPYSPKQAKELILFTAKQMFSDGFVYHNFFVSAEGNKDFVTADDPLWLVYATCEYIKESGDFAILDISVPYIDNREDTLLNHLIVAVEKVYRCSDQGLPYMLMADWNDDLSGLFTHTSTMAAQQLYKALNDLIDLFNVKKIRLDLVEKYKEWTRSIKNSVEKRCIDEKGHYIRALAPEDYKQVLNSLDMGLSKLDLTEIEDEIKGIGENGLKDMGSSKTDGFTFFEPIAWSGFSGIADKSRFDKCKKSCEEDLEDVYGISICQGDRVMVEGGLPEDGQAWKRNAPGKKENGGEFRHLESWYIASLCKFGYGEEAHDLYIKTLPSVCSKDDPYQYAVERFVYPEYCSGPASNDHGKAGHTWLTGTAPTRLGVLIDWIYGVRRAYDGLIIDPCVTSKWKKFSAVRQYRGCRVTINFENPNGSNKGVKSINVNGKKIEGYTIPNSYFSGRDLLVEVVMV</sequence>
<dbReference type="Proteomes" id="UP000323824">
    <property type="component" value="Chromosome"/>
</dbReference>
<dbReference type="Gene3D" id="2.60.420.10">
    <property type="entry name" value="Maltose phosphorylase, domain 3"/>
    <property type="match status" value="1"/>
</dbReference>
<gene>
    <name evidence="5" type="ORF">EW093_00050</name>
</gene>
<dbReference type="EMBL" id="CP035807">
    <property type="protein sequence ID" value="QEN03158.1"/>
    <property type="molecule type" value="Genomic_DNA"/>
</dbReference>